<organism evidence="8 9">
    <name type="scientific">Pseudolactococcus chungangensis CAU 28 = DSM 22330</name>
    <dbReference type="NCBI Taxonomy" id="1122154"/>
    <lineage>
        <taxon>Bacteria</taxon>
        <taxon>Bacillati</taxon>
        <taxon>Bacillota</taxon>
        <taxon>Bacilli</taxon>
        <taxon>Lactobacillales</taxon>
        <taxon>Streptococcaceae</taxon>
        <taxon>Pseudolactococcus</taxon>
    </lineage>
</organism>
<evidence type="ECO:0000256" key="2">
    <source>
        <dbReference type="ARBA" id="ARBA00012150"/>
    </source>
</evidence>
<evidence type="ECO:0000256" key="5">
    <source>
        <dbReference type="PROSITE-ProRule" id="PRU00520"/>
    </source>
</evidence>
<dbReference type="RefSeq" id="WP_031365962.1">
    <property type="nucleotide sequence ID" value="NZ_FPKS01000005.1"/>
</dbReference>
<dbReference type="InterPro" id="IPR020456">
    <property type="entry name" value="Acylphosphatase"/>
</dbReference>
<dbReference type="GO" id="GO:0003998">
    <property type="term" value="F:acylphosphatase activity"/>
    <property type="evidence" value="ECO:0007669"/>
    <property type="project" value="UniProtKB-EC"/>
</dbReference>
<reference evidence="8 9" key="1">
    <citation type="submission" date="2016-11" db="EMBL/GenBank/DDBJ databases">
        <authorList>
            <person name="Jaros S."/>
            <person name="Januszkiewicz K."/>
            <person name="Wedrychowicz H."/>
        </authorList>
    </citation>
    <scope>NUCLEOTIDE SEQUENCE [LARGE SCALE GENOMIC DNA]</scope>
    <source>
        <strain evidence="8 9">DSM 22330</strain>
    </source>
</reference>
<protein>
    <recommendedName>
        <fullName evidence="3 5">acylphosphatase</fullName>
        <ecNumber evidence="2 5">3.6.1.7</ecNumber>
    </recommendedName>
</protein>
<feature type="active site" evidence="5">
    <location>
        <position position="36"/>
    </location>
</feature>
<feature type="active site" evidence="5">
    <location>
        <position position="18"/>
    </location>
</feature>
<comment type="catalytic activity">
    <reaction evidence="4 5">
        <text>an acyl phosphate + H2O = a carboxylate + phosphate + H(+)</text>
        <dbReference type="Rhea" id="RHEA:14965"/>
        <dbReference type="ChEBI" id="CHEBI:15377"/>
        <dbReference type="ChEBI" id="CHEBI:15378"/>
        <dbReference type="ChEBI" id="CHEBI:29067"/>
        <dbReference type="ChEBI" id="CHEBI:43474"/>
        <dbReference type="ChEBI" id="CHEBI:59918"/>
        <dbReference type="EC" id="3.6.1.7"/>
    </reaction>
</comment>
<keyword evidence="5" id="KW-0378">Hydrolase</keyword>
<dbReference type="Gene3D" id="3.30.70.100">
    <property type="match status" value="1"/>
</dbReference>
<gene>
    <name evidence="8" type="ORF">SAMN02746068_01162</name>
</gene>
<evidence type="ECO:0000256" key="3">
    <source>
        <dbReference type="ARBA" id="ARBA00015991"/>
    </source>
</evidence>
<dbReference type="Pfam" id="PF00708">
    <property type="entry name" value="Acylphosphatase"/>
    <property type="match status" value="1"/>
</dbReference>
<dbReference type="PANTHER" id="PTHR47268">
    <property type="entry name" value="ACYLPHOSPHATASE"/>
    <property type="match status" value="1"/>
</dbReference>
<dbReference type="NCBIfam" id="NF011008">
    <property type="entry name" value="PRK14434.1"/>
    <property type="match status" value="1"/>
</dbReference>
<dbReference type="Proteomes" id="UP000185655">
    <property type="component" value="Unassembled WGS sequence"/>
</dbReference>
<dbReference type="InterPro" id="IPR001792">
    <property type="entry name" value="Acylphosphatase-like_dom"/>
</dbReference>
<evidence type="ECO:0000313" key="8">
    <source>
        <dbReference type="EMBL" id="SFZ74201.1"/>
    </source>
</evidence>
<sequence length="91" mass="10324">MNKVKLNATGHVQGVGFRYTTFQLAKQLNIKGTVKNENDGSVTIFAQSDDKLSLQKFINEVRKSPSPYGRVDYLDVKLDHSPDFDDFKMIN</sequence>
<evidence type="ECO:0000313" key="9">
    <source>
        <dbReference type="Proteomes" id="UP000185655"/>
    </source>
</evidence>
<dbReference type="PROSITE" id="PS51160">
    <property type="entry name" value="ACYLPHOSPHATASE_3"/>
    <property type="match status" value="1"/>
</dbReference>
<evidence type="ECO:0000256" key="6">
    <source>
        <dbReference type="RuleBase" id="RU004168"/>
    </source>
</evidence>
<evidence type="ECO:0000259" key="7">
    <source>
        <dbReference type="PROSITE" id="PS51160"/>
    </source>
</evidence>
<dbReference type="InterPro" id="IPR036046">
    <property type="entry name" value="Acylphosphatase-like_dom_sf"/>
</dbReference>
<name>A0A1K2HCC9_9LACT</name>
<dbReference type="PANTHER" id="PTHR47268:SF4">
    <property type="entry name" value="ACYLPHOSPHATASE"/>
    <property type="match status" value="1"/>
</dbReference>
<dbReference type="STRING" id="1122154.SAMN02746068_01162"/>
<evidence type="ECO:0000256" key="1">
    <source>
        <dbReference type="ARBA" id="ARBA00005614"/>
    </source>
</evidence>
<feature type="domain" description="Acylphosphatase-like" evidence="7">
    <location>
        <begin position="3"/>
        <end position="91"/>
    </location>
</feature>
<accession>A0A1K2HCC9</accession>
<dbReference type="AlphaFoldDB" id="A0A1K2HCC9"/>
<proteinExistence type="inferred from homology"/>
<comment type="similarity">
    <text evidence="1 6">Belongs to the acylphosphatase family.</text>
</comment>
<dbReference type="EMBL" id="FPKS01000005">
    <property type="protein sequence ID" value="SFZ74201.1"/>
    <property type="molecule type" value="Genomic_DNA"/>
</dbReference>
<dbReference type="EC" id="3.6.1.7" evidence="2 5"/>
<dbReference type="SUPFAM" id="SSF54975">
    <property type="entry name" value="Acylphosphatase/BLUF domain-like"/>
    <property type="match status" value="1"/>
</dbReference>
<dbReference type="OrthoDB" id="9808093at2"/>
<evidence type="ECO:0000256" key="4">
    <source>
        <dbReference type="ARBA" id="ARBA00047645"/>
    </source>
</evidence>